<dbReference type="GO" id="GO:0070836">
    <property type="term" value="P:caveola assembly"/>
    <property type="evidence" value="ECO:0007669"/>
    <property type="project" value="InterPro"/>
</dbReference>
<dbReference type="EMBL" id="CAJPEX010000732">
    <property type="protein sequence ID" value="CAG0917000.1"/>
    <property type="molecule type" value="Genomic_DNA"/>
</dbReference>
<keyword evidence="9" id="KW-1185">Reference proteome</keyword>
<dbReference type="PANTHER" id="PTHR10844">
    <property type="entry name" value="CAVEOLIN"/>
    <property type="match status" value="1"/>
</dbReference>
<protein>
    <recommendedName>
        <fullName evidence="6">Caveolin</fullName>
    </recommendedName>
</protein>
<reference evidence="8" key="1">
    <citation type="submission" date="2020-11" db="EMBL/GenBank/DDBJ databases">
        <authorList>
            <person name="Tran Van P."/>
        </authorList>
    </citation>
    <scope>NUCLEOTIDE SEQUENCE</scope>
</reference>
<evidence type="ECO:0000256" key="4">
    <source>
        <dbReference type="ARBA" id="ARBA00023034"/>
    </source>
</evidence>
<comment type="similarity">
    <text evidence="2 6">Belongs to the caveolin family.</text>
</comment>
<sequence length="147" mass="16763">MGIYSGIDMDNRDPNHLNSHLQVMWDDVIGEPEGISSPDCTWKCSAMLFTMMKQAIYLLLTVIFAPFAACCLGAQFACLSCCHIWCCMPCLRTYKINCAMWKNFYEVWLAATCTPCCESIGRVFSKARVRYQRLPDGDDEEKNVFQV</sequence>
<keyword evidence="7" id="KW-1133">Transmembrane helix</keyword>
<dbReference type="PANTHER" id="PTHR10844:SF19">
    <property type="entry name" value="CAVEOLIN-2"/>
    <property type="match status" value="1"/>
</dbReference>
<proteinExistence type="inferred from homology"/>
<evidence type="ECO:0000313" key="8">
    <source>
        <dbReference type="EMBL" id="CAD7276848.1"/>
    </source>
</evidence>
<dbReference type="InterPro" id="IPR001612">
    <property type="entry name" value="Caveolin"/>
</dbReference>
<dbReference type="GO" id="GO:0060090">
    <property type="term" value="F:molecular adaptor activity"/>
    <property type="evidence" value="ECO:0007669"/>
    <property type="project" value="TreeGrafter"/>
</dbReference>
<evidence type="ECO:0000256" key="1">
    <source>
        <dbReference type="ARBA" id="ARBA00004202"/>
    </source>
</evidence>
<comment type="function">
    <text evidence="6">May act as a scaffolding protein within caveolar membranes. Interacts directly with G-protein alpha subunits and can functionally regulate their activity.</text>
</comment>
<dbReference type="EMBL" id="OA882769">
    <property type="protein sequence ID" value="CAD7276848.1"/>
    <property type="molecule type" value="Genomic_DNA"/>
</dbReference>
<evidence type="ECO:0000256" key="7">
    <source>
        <dbReference type="SAM" id="Phobius"/>
    </source>
</evidence>
<feature type="transmembrane region" description="Helical" evidence="7">
    <location>
        <begin position="55"/>
        <end position="77"/>
    </location>
</feature>
<evidence type="ECO:0000256" key="3">
    <source>
        <dbReference type="ARBA" id="ARBA00022475"/>
    </source>
</evidence>
<dbReference type="GO" id="GO:0005901">
    <property type="term" value="C:caveola"/>
    <property type="evidence" value="ECO:0007669"/>
    <property type="project" value="UniProtKB-SubCell"/>
</dbReference>
<keyword evidence="3 6" id="KW-1003">Cell membrane</keyword>
<keyword evidence="4 6" id="KW-0333">Golgi apparatus</keyword>
<comment type="subcellular location">
    <subcellularLocation>
        <location evidence="1 6">Cell membrane</location>
        <topology evidence="1 6">Peripheral membrane protein</topology>
    </subcellularLocation>
    <subcellularLocation>
        <location evidence="6">Golgi apparatus membrane</location>
        <topology evidence="6">Peripheral membrane protein</topology>
    </subcellularLocation>
    <subcellularLocation>
        <location evidence="6">Membrane</location>
        <location evidence="6">Caveola</location>
        <topology evidence="6">Peripheral membrane protein</topology>
    </subcellularLocation>
</comment>
<name>A0A7R9GDK6_9CRUS</name>
<dbReference type="OrthoDB" id="5917823at2759"/>
<dbReference type="GO" id="GO:0000139">
    <property type="term" value="C:Golgi membrane"/>
    <property type="evidence" value="ECO:0007669"/>
    <property type="project" value="UniProtKB-SubCell"/>
</dbReference>
<dbReference type="Pfam" id="PF01146">
    <property type="entry name" value="Caveolin"/>
    <property type="match status" value="1"/>
</dbReference>
<keyword evidence="5 6" id="KW-0472">Membrane</keyword>
<evidence type="ECO:0000256" key="2">
    <source>
        <dbReference type="ARBA" id="ARBA00010988"/>
    </source>
</evidence>
<evidence type="ECO:0000313" key="9">
    <source>
        <dbReference type="Proteomes" id="UP000678499"/>
    </source>
</evidence>
<keyword evidence="7" id="KW-0812">Transmembrane</keyword>
<evidence type="ECO:0000256" key="5">
    <source>
        <dbReference type="ARBA" id="ARBA00023136"/>
    </source>
</evidence>
<organism evidence="8">
    <name type="scientific">Notodromas monacha</name>
    <dbReference type="NCBI Taxonomy" id="399045"/>
    <lineage>
        <taxon>Eukaryota</taxon>
        <taxon>Metazoa</taxon>
        <taxon>Ecdysozoa</taxon>
        <taxon>Arthropoda</taxon>
        <taxon>Crustacea</taxon>
        <taxon>Oligostraca</taxon>
        <taxon>Ostracoda</taxon>
        <taxon>Podocopa</taxon>
        <taxon>Podocopida</taxon>
        <taxon>Cypridocopina</taxon>
        <taxon>Cypridoidea</taxon>
        <taxon>Cyprididae</taxon>
        <taxon>Notodromas</taxon>
    </lineage>
</organism>
<gene>
    <name evidence="8" type="ORF">NMOB1V02_LOCUS4598</name>
</gene>
<dbReference type="AlphaFoldDB" id="A0A7R9GDK6"/>
<dbReference type="Proteomes" id="UP000678499">
    <property type="component" value="Unassembled WGS sequence"/>
</dbReference>
<accession>A0A7R9GDK6</accession>
<evidence type="ECO:0000256" key="6">
    <source>
        <dbReference type="RuleBase" id="RU000680"/>
    </source>
</evidence>